<evidence type="ECO:0000313" key="2">
    <source>
        <dbReference type="EMBL" id="PKZ42702.1"/>
    </source>
</evidence>
<dbReference type="Proteomes" id="UP000234206">
    <property type="component" value="Unassembled WGS sequence"/>
</dbReference>
<dbReference type="InterPro" id="IPR043131">
    <property type="entry name" value="BCAT-like_N"/>
</dbReference>
<dbReference type="GO" id="GO:0046394">
    <property type="term" value="P:carboxylic acid biosynthetic process"/>
    <property type="evidence" value="ECO:0007669"/>
    <property type="project" value="UniProtKB-ARBA"/>
</dbReference>
<dbReference type="GO" id="GO:0005829">
    <property type="term" value="C:cytosol"/>
    <property type="evidence" value="ECO:0007669"/>
    <property type="project" value="TreeGrafter"/>
</dbReference>
<dbReference type="EMBL" id="PKIZ01000001">
    <property type="protein sequence ID" value="PKZ42702.1"/>
    <property type="molecule type" value="Genomic_DNA"/>
</dbReference>
<dbReference type="Gene3D" id="3.20.10.10">
    <property type="entry name" value="D-amino Acid Aminotransferase, subunit A, domain 2"/>
    <property type="match status" value="1"/>
</dbReference>
<dbReference type="GO" id="GO:0016829">
    <property type="term" value="F:lyase activity"/>
    <property type="evidence" value="ECO:0007669"/>
    <property type="project" value="UniProtKB-KW"/>
</dbReference>
<dbReference type="InterPro" id="IPR050571">
    <property type="entry name" value="Class-IV_PLP-Dep_Aminotrnsfr"/>
</dbReference>
<dbReference type="RefSeq" id="WP_070706005.1">
    <property type="nucleotide sequence ID" value="NZ_PKIZ01000001.1"/>
</dbReference>
<sequence>MNDTQPIVWVDGALVPADRAAVLALDHGITVGDGVFETAEVRHGQVFARTRHHDRMDRSLAGIGLAPLDRARLDAGIDAVLAASREVHGEALPLERLRYTVTGGRGPLGSGRYDTEPTYIVALAPDPGMEGPTTVAVGPWRRNLHSTVTGLKTTSYAENAVMLLAGSKLGATETLFATSEGDLCEGTGSNTFVVTDGVLRTPGLDRGPLAGVTRGLVIEWAREAGIEVREEQVPMADLATAEEVFITSSIRSVQPVERLVEITESPLPTAPGLAAPVAPSEQYGVSFDRTLEVGPVTRRLQALFRENAAATPDP</sequence>
<dbReference type="InterPro" id="IPR036038">
    <property type="entry name" value="Aminotransferase-like"/>
</dbReference>
<dbReference type="AlphaFoldDB" id="A0A2I1PDJ2"/>
<accession>A0A2I1PDJ2</accession>
<proteinExistence type="inferred from homology"/>
<protein>
    <submittedName>
        <fullName evidence="2">4-amino-4-deoxychorismate lyase</fullName>
    </submittedName>
</protein>
<reference evidence="2 3" key="1">
    <citation type="submission" date="2017-12" db="EMBL/GenBank/DDBJ databases">
        <title>Phylogenetic diversity of female urinary microbiome.</title>
        <authorList>
            <person name="Thomas-White K."/>
            <person name="Wolfe A.J."/>
        </authorList>
    </citation>
    <scope>NUCLEOTIDE SEQUENCE [LARGE SCALE GENOMIC DNA]</scope>
    <source>
        <strain evidence="2 3">UMB1298</strain>
    </source>
</reference>
<dbReference type="PANTHER" id="PTHR42743">
    <property type="entry name" value="AMINO-ACID AMINOTRANSFERASE"/>
    <property type="match status" value="1"/>
</dbReference>
<dbReference type="InterPro" id="IPR001544">
    <property type="entry name" value="Aminotrans_IV"/>
</dbReference>
<keyword evidence="3" id="KW-1185">Reference proteome</keyword>
<evidence type="ECO:0000256" key="1">
    <source>
        <dbReference type="ARBA" id="ARBA00009320"/>
    </source>
</evidence>
<organism evidence="2 3">
    <name type="scientific">Kytococcus schroeteri</name>
    <dbReference type="NCBI Taxonomy" id="138300"/>
    <lineage>
        <taxon>Bacteria</taxon>
        <taxon>Bacillati</taxon>
        <taxon>Actinomycetota</taxon>
        <taxon>Actinomycetes</taxon>
        <taxon>Micrococcales</taxon>
        <taxon>Kytococcaceae</taxon>
        <taxon>Kytococcus</taxon>
    </lineage>
</organism>
<dbReference type="OrthoDB" id="9805628at2"/>
<dbReference type="Pfam" id="PF01063">
    <property type="entry name" value="Aminotran_4"/>
    <property type="match status" value="1"/>
</dbReference>
<dbReference type="InterPro" id="IPR043132">
    <property type="entry name" value="BCAT-like_C"/>
</dbReference>
<evidence type="ECO:0000313" key="3">
    <source>
        <dbReference type="Proteomes" id="UP000234206"/>
    </source>
</evidence>
<keyword evidence="2" id="KW-0456">Lyase</keyword>
<gene>
    <name evidence="2" type="ORF">CYJ76_00080</name>
</gene>
<dbReference type="CDD" id="cd00449">
    <property type="entry name" value="PLPDE_IV"/>
    <property type="match status" value="1"/>
</dbReference>
<comment type="similarity">
    <text evidence="1">Belongs to the class-IV pyridoxal-phosphate-dependent aminotransferase family.</text>
</comment>
<dbReference type="PANTHER" id="PTHR42743:SF11">
    <property type="entry name" value="AMINODEOXYCHORISMATE LYASE"/>
    <property type="match status" value="1"/>
</dbReference>
<comment type="caution">
    <text evidence="2">The sequence shown here is derived from an EMBL/GenBank/DDBJ whole genome shotgun (WGS) entry which is preliminary data.</text>
</comment>
<name>A0A2I1PDJ2_9MICO</name>
<dbReference type="SUPFAM" id="SSF56752">
    <property type="entry name" value="D-aminoacid aminotransferase-like PLP-dependent enzymes"/>
    <property type="match status" value="1"/>
</dbReference>
<dbReference type="Gene3D" id="3.30.470.10">
    <property type="match status" value="1"/>
</dbReference>